<sequence>ILMEKLLPFGLQCKIDRPDTIIQEDKAPSHASKHQQVFFDAAEIPRLLWPSNSPDLNMIEPTWAYLKRQTTKKGGLTSRILAEKAWKKAWEDLEQWRIRAWIERIPRHIQEVIRLDGGNDYNE</sequence>
<organism evidence="2 3">
    <name type="scientific">Aulographum hederae CBS 113979</name>
    <dbReference type="NCBI Taxonomy" id="1176131"/>
    <lineage>
        <taxon>Eukaryota</taxon>
        <taxon>Fungi</taxon>
        <taxon>Dikarya</taxon>
        <taxon>Ascomycota</taxon>
        <taxon>Pezizomycotina</taxon>
        <taxon>Dothideomycetes</taxon>
        <taxon>Pleosporomycetidae</taxon>
        <taxon>Aulographales</taxon>
        <taxon>Aulographaceae</taxon>
    </lineage>
</organism>
<dbReference type="GO" id="GO:0003676">
    <property type="term" value="F:nucleic acid binding"/>
    <property type="evidence" value="ECO:0007669"/>
    <property type="project" value="InterPro"/>
</dbReference>
<evidence type="ECO:0000313" key="3">
    <source>
        <dbReference type="Proteomes" id="UP000800041"/>
    </source>
</evidence>
<dbReference type="Pfam" id="PF13358">
    <property type="entry name" value="DDE_3"/>
    <property type="match status" value="1"/>
</dbReference>
<gene>
    <name evidence="2" type="ORF">K402DRAFT_299415</name>
</gene>
<feature type="domain" description="Tc1-like transposase DDE" evidence="1">
    <location>
        <begin position="19"/>
        <end position="72"/>
    </location>
</feature>
<feature type="non-terminal residue" evidence="2">
    <location>
        <position position="1"/>
    </location>
</feature>
<dbReference type="Proteomes" id="UP000800041">
    <property type="component" value="Unassembled WGS sequence"/>
</dbReference>
<dbReference type="Gene3D" id="3.30.420.10">
    <property type="entry name" value="Ribonuclease H-like superfamily/Ribonuclease H"/>
    <property type="match status" value="1"/>
</dbReference>
<name>A0A6G1GI97_9PEZI</name>
<evidence type="ECO:0000259" key="1">
    <source>
        <dbReference type="Pfam" id="PF13358"/>
    </source>
</evidence>
<dbReference type="InterPro" id="IPR036397">
    <property type="entry name" value="RNaseH_sf"/>
</dbReference>
<proteinExistence type="predicted"/>
<dbReference type="EMBL" id="ML977236">
    <property type="protein sequence ID" value="KAF1980641.1"/>
    <property type="molecule type" value="Genomic_DNA"/>
</dbReference>
<keyword evidence="3" id="KW-1185">Reference proteome</keyword>
<accession>A0A6G1GI97</accession>
<evidence type="ECO:0000313" key="2">
    <source>
        <dbReference type="EMBL" id="KAF1980641.1"/>
    </source>
</evidence>
<feature type="non-terminal residue" evidence="2">
    <location>
        <position position="123"/>
    </location>
</feature>
<dbReference type="OrthoDB" id="3687914at2759"/>
<dbReference type="InterPro" id="IPR038717">
    <property type="entry name" value="Tc1-like_DDE_dom"/>
</dbReference>
<reference evidence="2" key="1">
    <citation type="journal article" date="2020" name="Stud. Mycol.">
        <title>101 Dothideomycetes genomes: a test case for predicting lifestyles and emergence of pathogens.</title>
        <authorList>
            <person name="Haridas S."/>
            <person name="Albert R."/>
            <person name="Binder M."/>
            <person name="Bloem J."/>
            <person name="Labutti K."/>
            <person name="Salamov A."/>
            <person name="Andreopoulos B."/>
            <person name="Baker S."/>
            <person name="Barry K."/>
            <person name="Bills G."/>
            <person name="Bluhm B."/>
            <person name="Cannon C."/>
            <person name="Castanera R."/>
            <person name="Culley D."/>
            <person name="Daum C."/>
            <person name="Ezra D."/>
            <person name="Gonzalez J."/>
            <person name="Henrissat B."/>
            <person name="Kuo A."/>
            <person name="Liang C."/>
            <person name="Lipzen A."/>
            <person name="Lutzoni F."/>
            <person name="Magnuson J."/>
            <person name="Mondo S."/>
            <person name="Nolan M."/>
            <person name="Ohm R."/>
            <person name="Pangilinan J."/>
            <person name="Park H.-J."/>
            <person name="Ramirez L."/>
            <person name="Alfaro M."/>
            <person name="Sun H."/>
            <person name="Tritt A."/>
            <person name="Yoshinaga Y."/>
            <person name="Zwiers L.-H."/>
            <person name="Turgeon B."/>
            <person name="Goodwin S."/>
            <person name="Spatafora J."/>
            <person name="Crous P."/>
            <person name="Grigoriev I."/>
        </authorList>
    </citation>
    <scope>NUCLEOTIDE SEQUENCE</scope>
    <source>
        <strain evidence="2">CBS 113979</strain>
    </source>
</reference>
<protein>
    <recommendedName>
        <fullName evidence="1">Tc1-like transposase DDE domain-containing protein</fullName>
    </recommendedName>
</protein>
<dbReference type="AlphaFoldDB" id="A0A6G1GI97"/>